<dbReference type="Pfam" id="PF09675">
    <property type="entry name" value="Chlamy_scaf"/>
    <property type="match status" value="1"/>
</dbReference>
<organism evidence="2">
    <name type="scientific">Dulem virus 147</name>
    <dbReference type="NCBI Taxonomy" id="3145624"/>
    <lineage>
        <taxon>Viruses</taxon>
        <taxon>Monodnaviria</taxon>
        <taxon>Sangervirae</taxon>
        <taxon>Phixviricota</taxon>
        <taxon>Malgrandaviricetes</taxon>
        <taxon>Petitvirales</taxon>
        <taxon>Microviridae</taxon>
        <taxon>Microvirus</taxon>
    </lineage>
</organism>
<feature type="region of interest" description="Disordered" evidence="1">
    <location>
        <begin position="134"/>
        <end position="172"/>
    </location>
</feature>
<dbReference type="EMBL" id="PP511565">
    <property type="protein sequence ID" value="XCD05486.1"/>
    <property type="molecule type" value="Genomic_DNA"/>
</dbReference>
<proteinExistence type="predicted"/>
<sequence>MMTLKIKTIYNRKDFPVQASPCPDPSLTDQTARDEANINRLVDRYNNTGTFYDPFSRKVSTPRMPFFADMTQIPTDPLELQNYMAKAQEAFMTLPPNLRRAFDNNPMALVAGLSDPAVRAKLVQIGVLDAERVSGANPTTAKPGSGNPVQMPAIDKNAEPGTVEPPPIAKTE</sequence>
<evidence type="ECO:0000256" key="1">
    <source>
        <dbReference type="SAM" id="MobiDB-lite"/>
    </source>
</evidence>
<evidence type="ECO:0000313" key="2">
    <source>
        <dbReference type="EMBL" id="XCD05486.1"/>
    </source>
</evidence>
<reference evidence="2" key="1">
    <citation type="submission" date="2024-03" db="EMBL/GenBank/DDBJ databases">
        <title>Diverse circular DNA viruses in blood, oral, and fecal samples of captive lemurs.</title>
        <authorList>
            <person name="Paietta E.N."/>
            <person name="Kraberger S."/>
            <person name="Lund M.C."/>
            <person name="Custer J.M."/>
            <person name="Vargas K.M."/>
            <person name="Ehmke E.E."/>
            <person name="Yoder A.D."/>
            <person name="Varsani A."/>
        </authorList>
    </citation>
    <scope>NUCLEOTIDE SEQUENCE</scope>
    <source>
        <strain evidence="2">Duke_24FS_92</strain>
    </source>
</reference>
<dbReference type="InterPro" id="IPR014131">
    <property type="entry name" value="Chlamydia_phage_Vp3"/>
</dbReference>
<feature type="compositionally biased region" description="Pro residues" evidence="1">
    <location>
        <begin position="163"/>
        <end position="172"/>
    </location>
</feature>
<accession>A0AAU8B0V6</accession>
<name>A0AAU8B0V6_9VIRU</name>
<protein>
    <submittedName>
        <fullName evidence="2">Internal scaffolding protein</fullName>
    </submittedName>
</protein>